<reference evidence="3" key="1">
    <citation type="journal article" date="2018" name="Gigascience">
        <title>Genome assembly of the Pink Ipe (Handroanthus impetiginosus, Bignoniaceae), a highly valued, ecologically keystone Neotropical timber forest tree.</title>
        <authorList>
            <person name="Silva-Junior O.B."/>
            <person name="Grattapaglia D."/>
            <person name="Novaes E."/>
            <person name="Collevatti R.G."/>
        </authorList>
    </citation>
    <scope>NUCLEOTIDE SEQUENCE [LARGE SCALE GENOMIC DNA]</scope>
    <source>
        <strain evidence="3">cv. UFG-1</strain>
    </source>
</reference>
<evidence type="ECO:0000256" key="1">
    <source>
        <dbReference type="SAM" id="Phobius"/>
    </source>
</evidence>
<sequence length="62" mass="7484">MLRKDLLQEGWLEISCKNTSPAQSIMRIFSSFFISCIILLMHIREEPYEMKISRTVLERRFF</sequence>
<evidence type="ECO:0000313" key="2">
    <source>
        <dbReference type="EMBL" id="PIN01032.1"/>
    </source>
</evidence>
<feature type="transmembrane region" description="Helical" evidence="1">
    <location>
        <begin position="25"/>
        <end position="43"/>
    </location>
</feature>
<protein>
    <submittedName>
        <fullName evidence="2">Uncharacterized protein</fullName>
    </submittedName>
</protein>
<proteinExistence type="predicted"/>
<dbReference type="EMBL" id="NKXS01006624">
    <property type="protein sequence ID" value="PIN01032.1"/>
    <property type="molecule type" value="Genomic_DNA"/>
</dbReference>
<name>A0A2G9G751_9LAMI</name>
<comment type="caution">
    <text evidence="2">The sequence shown here is derived from an EMBL/GenBank/DDBJ whole genome shotgun (WGS) entry which is preliminary data.</text>
</comment>
<keyword evidence="3" id="KW-1185">Reference proteome</keyword>
<dbReference type="Proteomes" id="UP000231279">
    <property type="component" value="Unassembled WGS sequence"/>
</dbReference>
<keyword evidence="1" id="KW-0472">Membrane</keyword>
<evidence type="ECO:0000313" key="3">
    <source>
        <dbReference type="Proteomes" id="UP000231279"/>
    </source>
</evidence>
<dbReference type="AlphaFoldDB" id="A0A2G9G751"/>
<keyword evidence="1" id="KW-1133">Transmembrane helix</keyword>
<accession>A0A2G9G751</accession>
<gene>
    <name evidence="2" type="ORF">CDL12_26466</name>
</gene>
<keyword evidence="1" id="KW-0812">Transmembrane</keyword>
<organism evidence="2 3">
    <name type="scientific">Handroanthus impetiginosus</name>
    <dbReference type="NCBI Taxonomy" id="429701"/>
    <lineage>
        <taxon>Eukaryota</taxon>
        <taxon>Viridiplantae</taxon>
        <taxon>Streptophyta</taxon>
        <taxon>Embryophyta</taxon>
        <taxon>Tracheophyta</taxon>
        <taxon>Spermatophyta</taxon>
        <taxon>Magnoliopsida</taxon>
        <taxon>eudicotyledons</taxon>
        <taxon>Gunneridae</taxon>
        <taxon>Pentapetalae</taxon>
        <taxon>asterids</taxon>
        <taxon>lamiids</taxon>
        <taxon>Lamiales</taxon>
        <taxon>Bignoniaceae</taxon>
        <taxon>Crescentiina</taxon>
        <taxon>Tabebuia alliance</taxon>
        <taxon>Handroanthus</taxon>
    </lineage>
</organism>